<dbReference type="InterPro" id="IPR051015">
    <property type="entry name" value="EvgA-like"/>
</dbReference>
<dbReference type="InterPro" id="IPR000792">
    <property type="entry name" value="Tscrpt_reg_LuxR_C"/>
</dbReference>
<dbReference type="RefSeq" id="WP_033808045.1">
    <property type="nucleotide sequence ID" value="NZ_CAJHTV010000079.1"/>
</dbReference>
<dbReference type="AlphaFoldDB" id="A0A3R1A8S8"/>
<dbReference type="SUPFAM" id="SSF46894">
    <property type="entry name" value="C-terminal effector domain of the bipartite response regulators"/>
    <property type="match status" value="1"/>
</dbReference>
<dbReference type="EMBL" id="JAAGYP010000045">
    <property type="protein sequence ID" value="NEN72843.1"/>
    <property type="molecule type" value="Genomic_DNA"/>
</dbReference>
<name>A0A3R1A8S8_ECOLX</name>
<reference evidence="2 3" key="1">
    <citation type="submission" date="2020-02" db="EMBL/GenBank/DDBJ databases">
        <authorList>
            <person name="Subbiah M."/>
            <person name="Call D."/>
        </authorList>
    </citation>
    <scope>NUCLEOTIDE SEQUENCE [LARGE SCALE GENOMIC DNA]</scope>
    <source>
        <strain evidence="2 3">8375wB1</strain>
    </source>
</reference>
<proteinExistence type="predicted"/>
<dbReference type="Pfam" id="PF00196">
    <property type="entry name" value="GerE"/>
    <property type="match status" value="1"/>
</dbReference>
<dbReference type="InterPro" id="IPR016032">
    <property type="entry name" value="Sig_transdc_resp-reg_C-effctor"/>
</dbReference>
<dbReference type="PANTHER" id="PTHR45566">
    <property type="entry name" value="HTH-TYPE TRANSCRIPTIONAL REGULATOR YHJB-RELATED"/>
    <property type="match status" value="1"/>
</dbReference>
<dbReference type="SUPFAM" id="SSF52172">
    <property type="entry name" value="CheY-like"/>
    <property type="match status" value="1"/>
</dbReference>
<dbReference type="InterPro" id="IPR011006">
    <property type="entry name" value="CheY-like_superfamily"/>
</dbReference>
<dbReference type="PROSITE" id="PS50043">
    <property type="entry name" value="HTH_LUXR_2"/>
    <property type="match status" value="1"/>
</dbReference>
<protein>
    <submittedName>
        <fullName evidence="2">Response regulator transcription factor</fullName>
    </submittedName>
</protein>
<comment type="caution">
    <text evidence="2">The sequence shown here is derived from an EMBL/GenBank/DDBJ whole genome shotgun (WGS) entry which is preliminary data.</text>
</comment>
<dbReference type="GO" id="GO:0003677">
    <property type="term" value="F:DNA binding"/>
    <property type="evidence" value="ECO:0007669"/>
    <property type="project" value="UniProtKB-KW"/>
</dbReference>
<dbReference type="PANTHER" id="PTHR45566:SF1">
    <property type="entry name" value="HTH-TYPE TRANSCRIPTIONAL REGULATOR YHJB-RELATED"/>
    <property type="match status" value="1"/>
</dbReference>
<organism evidence="2 3">
    <name type="scientific">Escherichia coli</name>
    <dbReference type="NCBI Taxonomy" id="562"/>
    <lineage>
        <taxon>Bacteria</taxon>
        <taxon>Pseudomonadati</taxon>
        <taxon>Pseudomonadota</taxon>
        <taxon>Gammaproteobacteria</taxon>
        <taxon>Enterobacterales</taxon>
        <taxon>Enterobacteriaceae</taxon>
        <taxon>Escherichia</taxon>
    </lineage>
</organism>
<dbReference type="Gene3D" id="3.40.50.2300">
    <property type="match status" value="1"/>
</dbReference>
<keyword evidence="1" id="KW-0238">DNA-binding</keyword>
<dbReference type="CDD" id="cd06170">
    <property type="entry name" value="LuxR_C_like"/>
    <property type="match status" value="1"/>
</dbReference>
<dbReference type="Gene3D" id="1.10.10.10">
    <property type="entry name" value="Winged helix-like DNA-binding domain superfamily/Winged helix DNA-binding domain"/>
    <property type="match status" value="1"/>
</dbReference>
<accession>A0A3R1A8S8</accession>
<evidence type="ECO:0000256" key="1">
    <source>
        <dbReference type="ARBA" id="ARBA00023125"/>
    </source>
</evidence>
<dbReference type="SMART" id="SM00421">
    <property type="entry name" value="HTH_LUXR"/>
    <property type="match status" value="1"/>
</dbReference>
<dbReference type="GO" id="GO:0006355">
    <property type="term" value="P:regulation of DNA-templated transcription"/>
    <property type="evidence" value="ECO:0007669"/>
    <property type="project" value="InterPro"/>
</dbReference>
<dbReference type="InterPro" id="IPR036388">
    <property type="entry name" value="WH-like_DNA-bd_sf"/>
</dbReference>
<evidence type="ECO:0000313" key="2">
    <source>
        <dbReference type="EMBL" id="NEN72843.1"/>
    </source>
</evidence>
<gene>
    <name evidence="2" type="ORF">G3W53_22565</name>
</gene>
<dbReference type="Proteomes" id="UP000471360">
    <property type="component" value="Unassembled WGS sequence"/>
</dbReference>
<evidence type="ECO:0000313" key="3">
    <source>
        <dbReference type="Proteomes" id="UP000471360"/>
    </source>
</evidence>
<sequence>MNGKIKKAGFVMSESFIKESISNTIEQTGCVNVAWNAMRSNKIKDYYLTTPVDLLIAEYKKGGYDESLSIIRRARDLSSKVKIIFFTDLNDYDIINTLLNKGANAFISYTNSRINIINAMNKILLFGKEYICSELSHEIMKIRFNNEFNKTHKLTHSELKVVDYLCLGLKIEEISQLLHKSHKTISNQKLSAMQKLGVKTDIALYKKFNRID</sequence>